<dbReference type="InterPro" id="IPR042203">
    <property type="entry name" value="Leu/Phe-tRNA_Trfase_C"/>
</dbReference>
<dbReference type="Gene3D" id="3.40.630.70">
    <property type="entry name" value="Leucyl/phenylalanyl-tRNA-protein transferase, C-terminal domain"/>
    <property type="match status" value="1"/>
</dbReference>
<evidence type="ECO:0000256" key="2">
    <source>
        <dbReference type="ARBA" id="ARBA00022679"/>
    </source>
</evidence>
<comment type="catalytic activity">
    <reaction evidence="4">
        <text>N-terminal L-arginyl-[protein] + L-leucyl-tRNA(Leu) = N-terminal L-leucyl-L-arginyl-[protein] + tRNA(Leu) + H(+)</text>
        <dbReference type="Rhea" id="RHEA:50416"/>
        <dbReference type="Rhea" id="RHEA-COMP:9613"/>
        <dbReference type="Rhea" id="RHEA-COMP:9622"/>
        <dbReference type="Rhea" id="RHEA-COMP:12672"/>
        <dbReference type="Rhea" id="RHEA-COMP:12673"/>
        <dbReference type="ChEBI" id="CHEBI:15378"/>
        <dbReference type="ChEBI" id="CHEBI:64719"/>
        <dbReference type="ChEBI" id="CHEBI:78442"/>
        <dbReference type="ChEBI" id="CHEBI:78494"/>
        <dbReference type="ChEBI" id="CHEBI:133044"/>
        <dbReference type="EC" id="2.3.2.6"/>
    </reaction>
</comment>
<dbReference type="EMBL" id="BAAAZI010000010">
    <property type="protein sequence ID" value="GAA4143461.1"/>
    <property type="molecule type" value="Genomic_DNA"/>
</dbReference>
<protein>
    <recommendedName>
        <fullName evidence="4">Leucyl/phenylalanyl-tRNA--protein transferase</fullName>
        <ecNumber evidence="4">2.3.2.6</ecNumber>
    </recommendedName>
    <alternativeName>
        <fullName evidence="4">L/F-transferase</fullName>
    </alternativeName>
    <alternativeName>
        <fullName evidence="4">Leucyltransferase</fullName>
    </alternativeName>
    <alternativeName>
        <fullName evidence="4">Phenyalanyltransferase</fullName>
    </alternativeName>
</protein>
<dbReference type="Pfam" id="PF03588">
    <property type="entry name" value="Leu_Phe_trans"/>
    <property type="match status" value="1"/>
</dbReference>
<comment type="catalytic activity">
    <reaction evidence="4">
        <text>L-phenylalanyl-tRNA(Phe) + an N-terminal L-alpha-aminoacyl-[protein] = an N-terminal L-phenylalanyl-L-alpha-aminoacyl-[protein] + tRNA(Phe)</text>
        <dbReference type="Rhea" id="RHEA:43632"/>
        <dbReference type="Rhea" id="RHEA-COMP:9668"/>
        <dbReference type="Rhea" id="RHEA-COMP:9699"/>
        <dbReference type="Rhea" id="RHEA-COMP:10636"/>
        <dbReference type="Rhea" id="RHEA-COMP:10637"/>
        <dbReference type="ChEBI" id="CHEBI:78442"/>
        <dbReference type="ChEBI" id="CHEBI:78531"/>
        <dbReference type="ChEBI" id="CHEBI:78597"/>
        <dbReference type="ChEBI" id="CHEBI:83561"/>
        <dbReference type="EC" id="2.3.2.6"/>
    </reaction>
</comment>
<comment type="catalytic activity">
    <reaction evidence="4">
        <text>N-terminal L-lysyl-[protein] + L-leucyl-tRNA(Leu) = N-terminal L-leucyl-L-lysyl-[protein] + tRNA(Leu) + H(+)</text>
        <dbReference type="Rhea" id="RHEA:12340"/>
        <dbReference type="Rhea" id="RHEA-COMP:9613"/>
        <dbReference type="Rhea" id="RHEA-COMP:9622"/>
        <dbReference type="Rhea" id="RHEA-COMP:12670"/>
        <dbReference type="Rhea" id="RHEA-COMP:12671"/>
        <dbReference type="ChEBI" id="CHEBI:15378"/>
        <dbReference type="ChEBI" id="CHEBI:65249"/>
        <dbReference type="ChEBI" id="CHEBI:78442"/>
        <dbReference type="ChEBI" id="CHEBI:78494"/>
        <dbReference type="ChEBI" id="CHEBI:133043"/>
        <dbReference type="EC" id="2.3.2.6"/>
    </reaction>
</comment>
<dbReference type="Proteomes" id="UP001500101">
    <property type="component" value="Unassembled WGS sequence"/>
</dbReference>
<dbReference type="EC" id="2.3.2.6" evidence="4"/>
<dbReference type="SUPFAM" id="SSF55729">
    <property type="entry name" value="Acyl-CoA N-acyltransferases (Nat)"/>
    <property type="match status" value="1"/>
</dbReference>
<dbReference type="Gene3D" id="3.30.70.3550">
    <property type="entry name" value="Leucyl/phenylalanyl-tRNA-protein transferase, N-terminal domain"/>
    <property type="match status" value="1"/>
</dbReference>
<gene>
    <name evidence="4 5" type="primary">aat</name>
    <name evidence="5" type="ORF">GCM10022216_25410</name>
</gene>
<evidence type="ECO:0000256" key="1">
    <source>
        <dbReference type="ARBA" id="ARBA00022490"/>
    </source>
</evidence>
<dbReference type="NCBIfam" id="TIGR00667">
    <property type="entry name" value="aat"/>
    <property type="match status" value="1"/>
</dbReference>
<dbReference type="PANTHER" id="PTHR30098">
    <property type="entry name" value="LEUCYL/PHENYLALANYL-TRNA--PROTEIN TRANSFERASE"/>
    <property type="match status" value="1"/>
</dbReference>
<comment type="subcellular location">
    <subcellularLocation>
        <location evidence="4">Cytoplasm</location>
    </subcellularLocation>
</comment>
<accession>A0ABP7YYB5</accession>
<keyword evidence="1 4" id="KW-0963">Cytoplasm</keyword>
<sequence>MAYLLDEQKIAFPHPSLADEDGLLAIGGDLQPARLILAYQHGIFPWYDEDSPILWYAPLMRFVIPCENIHVSKSLKQVIKSKKFRVTANQDFQVVIKNCAEISRKDQAGTWIIQEMIEAYIRLHELGIAHSIEVWENDELVGGLYGVLIGRVFCGESMFSKVSNASKIALVHLATSYDIQLIDCQFPTEHLLSMGASSMPQKEFLSILAKQETTAYGLQ</sequence>
<reference evidence="6" key="1">
    <citation type="journal article" date="2019" name="Int. J. Syst. Evol. Microbiol.">
        <title>The Global Catalogue of Microorganisms (GCM) 10K type strain sequencing project: providing services to taxonomists for standard genome sequencing and annotation.</title>
        <authorList>
            <consortium name="The Broad Institute Genomics Platform"/>
            <consortium name="The Broad Institute Genome Sequencing Center for Infectious Disease"/>
            <person name="Wu L."/>
            <person name="Ma J."/>
        </authorList>
    </citation>
    <scope>NUCLEOTIDE SEQUENCE [LARGE SCALE GENOMIC DNA]</scope>
    <source>
        <strain evidence="6">JCM 16704</strain>
    </source>
</reference>
<evidence type="ECO:0000313" key="5">
    <source>
        <dbReference type="EMBL" id="GAA4143461.1"/>
    </source>
</evidence>
<dbReference type="InterPro" id="IPR042221">
    <property type="entry name" value="Leu/Phe-tRNA_Trfase_N"/>
</dbReference>
<dbReference type="RefSeq" id="WP_344675121.1">
    <property type="nucleotide sequence ID" value="NZ_BAAAZI010000010.1"/>
</dbReference>
<dbReference type="InterPro" id="IPR004616">
    <property type="entry name" value="Leu/Phe-tRNA_Trfase"/>
</dbReference>
<evidence type="ECO:0000256" key="4">
    <source>
        <dbReference type="HAMAP-Rule" id="MF_00688"/>
    </source>
</evidence>
<comment type="similarity">
    <text evidence="4">Belongs to the L/F-transferase family.</text>
</comment>
<keyword evidence="6" id="KW-1185">Reference proteome</keyword>
<comment type="caution">
    <text evidence="5">The sequence shown here is derived from an EMBL/GenBank/DDBJ whole genome shotgun (WGS) entry which is preliminary data.</text>
</comment>
<dbReference type="HAMAP" id="MF_00688">
    <property type="entry name" value="Leu_Phe_trans"/>
    <property type="match status" value="1"/>
</dbReference>
<keyword evidence="3 4" id="KW-0012">Acyltransferase</keyword>
<dbReference type="PANTHER" id="PTHR30098:SF2">
    <property type="entry name" value="LEUCYL_PHENYLALANYL-TRNA--PROTEIN TRANSFERASE"/>
    <property type="match status" value="1"/>
</dbReference>
<proteinExistence type="inferred from homology"/>
<organism evidence="5 6">
    <name type="scientific">Sphingobacterium kyonggiense</name>
    <dbReference type="NCBI Taxonomy" id="714075"/>
    <lineage>
        <taxon>Bacteria</taxon>
        <taxon>Pseudomonadati</taxon>
        <taxon>Bacteroidota</taxon>
        <taxon>Sphingobacteriia</taxon>
        <taxon>Sphingobacteriales</taxon>
        <taxon>Sphingobacteriaceae</taxon>
        <taxon>Sphingobacterium</taxon>
    </lineage>
</organism>
<dbReference type="InterPro" id="IPR016181">
    <property type="entry name" value="Acyl_CoA_acyltransferase"/>
</dbReference>
<keyword evidence="2 4" id="KW-0808">Transferase</keyword>
<dbReference type="GO" id="GO:0016740">
    <property type="term" value="F:transferase activity"/>
    <property type="evidence" value="ECO:0007669"/>
    <property type="project" value="UniProtKB-KW"/>
</dbReference>
<evidence type="ECO:0000256" key="3">
    <source>
        <dbReference type="ARBA" id="ARBA00023315"/>
    </source>
</evidence>
<comment type="function">
    <text evidence="4">Functions in the N-end rule pathway of protein degradation where it conjugates Leu, Phe and, less efficiently, Met from aminoacyl-tRNAs to the N-termini of proteins containing an N-terminal arginine or lysine.</text>
</comment>
<evidence type="ECO:0000313" key="6">
    <source>
        <dbReference type="Proteomes" id="UP001500101"/>
    </source>
</evidence>
<name>A0ABP7YYB5_9SPHI</name>